<accession>A0AAV2GFS4</accession>
<keyword evidence="5 7" id="KW-0472">Membrane</keyword>
<sequence length="479" mass="52910">MGTKTKSRAHLPYLFRSRRRAASPPRQQTFLIDSPPRFQAVSSSVSGGDGDGARGSTHSAIASRTAAKPYSIPAHSLYSSPFPPFRMLQCLSFKSSASASTSASAAASSPPPPTINLCDPPLPPLSPGTSTNGASPTSTLTSPAGNLTREYTFAVQTDSYKELWSRIHIPDDYHHSHQIELEEDHLLMAQVLHPDGDSVAEALRHAKPSTLTRLVSAYFTHSEETTRLCLLLHRSVHRARAMYHPLHRLLQVLPLNHHLSGSQCDAAFDAFLHFDKFHNPFPPPGSHNFQEMRQCFSQLRHKLNQRLHKSRSRIRLARRATLASALCVVGSTVAIAASAVVIATHALAAIVACPFCTTAAYLPANNNFLTRKEAAHVKQLDAAARGAYVLNNDLDTIDRLVARLYDAVESDRYLIRLGLERGKEVYTVTEVMKQVQRNQVNMMHQLGDLEEHICLCFNAVNRARSLLLQEIHLYQTPSS</sequence>
<keyword evidence="3 7" id="KW-0812">Transmembrane</keyword>
<keyword evidence="9" id="KW-1185">Reference proteome</keyword>
<dbReference type="PANTHER" id="PTHR31113:SF5">
    <property type="entry name" value="OS04G0405700 PROTEIN"/>
    <property type="match status" value="1"/>
</dbReference>
<feature type="compositionally biased region" description="Pro residues" evidence="6">
    <location>
        <begin position="109"/>
        <end position="126"/>
    </location>
</feature>
<evidence type="ECO:0000313" key="8">
    <source>
        <dbReference type="EMBL" id="CAL1409232.1"/>
    </source>
</evidence>
<dbReference type="InterPro" id="IPR007749">
    <property type="entry name" value="DUF677"/>
</dbReference>
<organism evidence="8 9">
    <name type="scientific">Linum trigynum</name>
    <dbReference type="NCBI Taxonomy" id="586398"/>
    <lineage>
        <taxon>Eukaryota</taxon>
        <taxon>Viridiplantae</taxon>
        <taxon>Streptophyta</taxon>
        <taxon>Embryophyta</taxon>
        <taxon>Tracheophyta</taxon>
        <taxon>Spermatophyta</taxon>
        <taxon>Magnoliopsida</taxon>
        <taxon>eudicotyledons</taxon>
        <taxon>Gunneridae</taxon>
        <taxon>Pentapetalae</taxon>
        <taxon>rosids</taxon>
        <taxon>fabids</taxon>
        <taxon>Malpighiales</taxon>
        <taxon>Linaceae</taxon>
        <taxon>Linum</taxon>
    </lineage>
</organism>
<keyword evidence="4 7" id="KW-1133">Transmembrane helix</keyword>
<feature type="compositionally biased region" description="Polar residues" evidence="6">
    <location>
        <begin position="132"/>
        <end position="143"/>
    </location>
</feature>
<dbReference type="Proteomes" id="UP001497516">
    <property type="component" value="Chromosome 8"/>
</dbReference>
<comment type="similarity">
    <text evidence="2">Belongs to the UPF0496 family.</text>
</comment>
<evidence type="ECO:0000256" key="2">
    <source>
        <dbReference type="ARBA" id="ARBA00009074"/>
    </source>
</evidence>
<evidence type="ECO:0000256" key="7">
    <source>
        <dbReference type="SAM" id="Phobius"/>
    </source>
</evidence>
<dbReference type="EMBL" id="OZ034821">
    <property type="protein sequence ID" value="CAL1409232.1"/>
    <property type="molecule type" value="Genomic_DNA"/>
</dbReference>
<dbReference type="PANTHER" id="PTHR31113">
    <property type="entry name" value="UPF0496 PROTEIN 3-RELATED"/>
    <property type="match status" value="1"/>
</dbReference>
<evidence type="ECO:0000256" key="3">
    <source>
        <dbReference type="ARBA" id="ARBA00022692"/>
    </source>
</evidence>
<name>A0AAV2GFS4_9ROSI</name>
<feature type="region of interest" description="Disordered" evidence="6">
    <location>
        <begin position="102"/>
        <end position="143"/>
    </location>
</feature>
<dbReference type="GO" id="GO:0016020">
    <property type="term" value="C:membrane"/>
    <property type="evidence" value="ECO:0007669"/>
    <property type="project" value="UniProtKB-SubCell"/>
</dbReference>
<proteinExistence type="inferred from homology"/>
<protein>
    <submittedName>
        <fullName evidence="8">Uncharacterized protein</fullName>
    </submittedName>
</protein>
<evidence type="ECO:0000256" key="6">
    <source>
        <dbReference type="SAM" id="MobiDB-lite"/>
    </source>
</evidence>
<feature type="region of interest" description="Disordered" evidence="6">
    <location>
        <begin position="1"/>
        <end position="60"/>
    </location>
</feature>
<feature type="transmembrane region" description="Helical" evidence="7">
    <location>
        <begin position="342"/>
        <end position="362"/>
    </location>
</feature>
<gene>
    <name evidence="8" type="ORF">LTRI10_LOCUS48748</name>
</gene>
<evidence type="ECO:0000256" key="1">
    <source>
        <dbReference type="ARBA" id="ARBA00004370"/>
    </source>
</evidence>
<feature type="transmembrane region" description="Helical" evidence="7">
    <location>
        <begin position="316"/>
        <end position="336"/>
    </location>
</feature>
<evidence type="ECO:0000256" key="5">
    <source>
        <dbReference type="ARBA" id="ARBA00023136"/>
    </source>
</evidence>
<evidence type="ECO:0000313" key="9">
    <source>
        <dbReference type="Proteomes" id="UP001497516"/>
    </source>
</evidence>
<reference evidence="8 9" key="1">
    <citation type="submission" date="2024-04" db="EMBL/GenBank/DDBJ databases">
        <authorList>
            <person name="Fracassetti M."/>
        </authorList>
    </citation>
    <scope>NUCLEOTIDE SEQUENCE [LARGE SCALE GENOMIC DNA]</scope>
</reference>
<evidence type="ECO:0000256" key="4">
    <source>
        <dbReference type="ARBA" id="ARBA00022989"/>
    </source>
</evidence>
<dbReference type="Pfam" id="PF05055">
    <property type="entry name" value="DUF677"/>
    <property type="match status" value="1"/>
</dbReference>
<comment type="subcellular location">
    <subcellularLocation>
        <location evidence="1">Membrane</location>
    </subcellularLocation>
</comment>
<dbReference type="AlphaFoldDB" id="A0AAV2GFS4"/>